<comment type="caution">
    <text evidence="3">The sequence shown here is derived from an EMBL/GenBank/DDBJ whole genome shotgun (WGS) entry which is preliminary data.</text>
</comment>
<dbReference type="EMBL" id="AEYE02000022">
    <property type="protein sequence ID" value="EPE96744.1"/>
    <property type="molecule type" value="Genomic_DNA"/>
</dbReference>
<dbReference type="RefSeq" id="WP_016555773.1">
    <property type="nucleotide sequence ID" value="NZ_AEYE02000022.1"/>
</dbReference>
<dbReference type="AlphaFoldDB" id="S3HDG2"/>
<keyword evidence="4" id="KW-1185">Reference proteome</keyword>
<evidence type="ECO:0000259" key="2">
    <source>
        <dbReference type="Pfam" id="PF17482"/>
    </source>
</evidence>
<dbReference type="STRING" id="990285.RGCCGE502_18980"/>
<sequence length="683" mass="72840">MPIRPTYPGVYIEEIPSGLRPVTGVATSTTAFIGTFSRGLLDEAVQLLSQSDFEREYGGLERNSETSYAIQQFFLNGGTEAYVVRVGHDGSDGATAIAASTVTLPALDGSNLLVVTAGRRIRGQSAVNPGGWGDNLRISITNNGSGDDATFNLVVSELRTSGITASIASSEAFNNLTTEPNTANNVIDVVNQGSRLIQIALATGVALTAPFPRPRATGMVSGELAGTRPVFADIDTLSITLSGSGAAAQPLTIAADVPANPSSAIRQTQASFNSWAQHLQAAIRAVAPRFAPELQTYFSAATVAIIGDGTTGRPRRFVVTPGFGPRTFAADALFVFSGADVANYALQPATGAANATEHLPTPGAAYALDGGDDGTVLDGETYAVPLAVYQGNAADRTGLWALEDVDLFNILCLPDAPRLAAANARSLYAAAEAYVGDRRAMIIVDIPENVRLVDQMHAWLADNEPLRHPNGAVYYPRTILADALNQGRARSVASSGTIAGLWARTDAARGVWKAPAGTDARLRNVDSLAYQMTDLENGTLNPLGVNALRSFPIYSNICWGARTLDGADLIASDFKYIPVRRITLYIEESLYRGTKWVVFEPNDEPLWAQIRMNVGSFMYDLFRQGAFQGSTARDAFFVKCDKETTTQSDIDNGIVNIEVGFAPLKPAEFVIIKIHQIVRRPEA</sequence>
<dbReference type="HOGENOM" id="CLU_009303_1_0_5"/>
<accession>S3HDG2</accession>
<gene>
    <name evidence="3" type="ORF">RGCCGE502_18980</name>
</gene>
<evidence type="ECO:0000313" key="4">
    <source>
        <dbReference type="Proteomes" id="UP000014411"/>
    </source>
</evidence>
<evidence type="ECO:0000256" key="1">
    <source>
        <dbReference type="ARBA" id="ARBA00008005"/>
    </source>
</evidence>
<dbReference type="PANTHER" id="PTHR35861:SF1">
    <property type="entry name" value="PHAGE TAIL SHEATH PROTEIN"/>
    <property type="match status" value="1"/>
</dbReference>
<dbReference type="eggNOG" id="COG3497">
    <property type="taxonomic scope" value="Bacteria"/>
</dbReference>
<proteinExistence type="inferred from homology"/>
<dbReference type="InterPro" id="IPR020287">
    <property type="entry name" value="Tail_sheath_C"/>
</dbReference>
<dbReference type="InterPro" id="IPR052042">
    <property type="entry name" value="Tail_sheath_structural"/>
</dbReference>
<organism evidence="3 4">
    <name type="scientific">Rhizobium grahamii CCGE 502</name>
    <dbReference type="NCBI Taxonomy" id="990285"/>
    <lineage>
        <taxon>Bacteria</taxon>
        <taxon>Pseudomonadati</taxon>
        <taxon>Pseudomonadota</taxon>
        <taxon>Alphaproteobacteria</taxon>
        <taxon>Hyphomicrobiales</taxon>
        <taxon>Rhizobiaceae</taxon>
        <taxon>Rhizobium/Agrobacterium group</taxon>
        <taxon>Rhizobium</taxon>
    </lineage>
</organism>
<dbReference type="Gene3D" id="3.40.50.11780">
    <property type="match status" value="2"/>
</dbReference>
<reference evidence="3 4" key="1">
    <citation type="journal article" date="2012" name="J. Bacteriol.">
        <title>Genome sequence of Rhizobium grahamii CCGE502, a broad-host-range symbiont with low nodulation competitiveness in Phaseolus vulgaris.</title>
        <authorList>
            <person name="Althabegoiti M.J."/>
            <person name="Lozano L."/>
            <person name="Torres-Tejerizo G."/>
            <person name="Ormeno-Orrillo E."/>
            <person name="Rogel M.A."/>
            <person name="Gonzalez V."/>
            <person name="Martinez-Romero E."/>
        </authorList>
    </citation>
    <scope>NUCLEOTIDE SEQUENCE [LARGE SCALE GENOMIC DNA]</scope>
    <source>
        <strain evidence="3 4">CCGE 502</strain>
    </source>
</reference>
<protein>
    <submittedName>
        <fullName evidence="3">Phage tail sheath protein</fullName>
    </submittedName>
</protein>
<evidence type="ECO:0000313" key="3">
    <source>
        <dbReference type="EMBL" id="EPE96744.1"/>
    </source>
</evidence>
<dbReference type="Proteomes" id="UP000014411">
    <property type="component" value="Unassembled WGS sequence"/>
</dbReference>
<comment type="similarity">
    <text evidence="1">Belongs to the myoviridae tail sheath protein family.</text>
</comment>
<dbReference type="Pfam" id="PF17482">
    <property type="entry name" value="Phage_sheath_1C"/>
    <property type="match status" value="1"/>
</dbReference>
<feature type="domain" description="Tail sheath protein C-terminal" evidence="2">
    <location>
        <begin position="572"/>
        <end position="675"/>
    </location>
</feature>
<dbReference type="PANTHER" id="PTHR35861">
    <property type="match status" value="1"/>
</dbReference>
<name>S3HDG2_9HYPH</name>